<reference evidence="2 3" key="1">
    <citation type="submission" date="2016-01" db="EMBL/GenBank/DDBJ databases">
        <authorList>
            <person name="Brown R."/>
        </authorList>
    </citation>
    <scope>NUCLEOTIDE SEQUENCE [LARGE SCALE GENOMIC DNA]</scope>
    <source>
        <strain evidence="2">Sporomusa sphaeroides DSM 2875</strain>
    </source>
</reference>
<keyword evidence="1" id="KW-0732">Signal</keyword>
<evidence type="ECO:0000256" key="1">
    <source>
        <dbReference type="SAM" id="SignalP"/>
    </source>
</evidence>
<dbReference type="RefSeq" id="WP_143558965.1">
    <property type="nucleotide sequence ID" value="NZ_CP146991.1"/>
</dbReference>
<proteinExistence type="predicted"/>
<feature type="signal peptide" evidence="1">
    <location>
        <begin position="1"/>
        <end position="23"/>
    </location>
</feature>
<feature type="chain" id="PRO_5047357075" evidence="1">
    <location>
        <begin position="24"/>
        <end position="770"/>
    </location>
</feature>
<gene>
    <name evidence="2" type="primary">pgaA</name>
    <name evidence="2" type="ORF">SSPH_03679</name>
</gene>
<protein>
    <submittedName>
        <fullName evidence="2">Poly-beta-1,6-N-acetyl-D-glucosamine export protein</fullName>
    </submittedName>
</protein>
<keyword evidence="3" id="KW-1185">Reference proteome</keyword>
<dbReference type="EMBL" id="FCOW01000026">
    <property type="protein sequence ID" value="CVK21002.1"/>
    <property type="molecule type" value="Genomic_DNA"/>
</dbReference>
<evidence type="ECO:0000313" key="3">
    <source>
        <dbReference type="Proteomes" id="UP000245702"/>
    </source>
</evidence>
<dbReference type="Pfam" id="PF13432">
    <property type="entry name" value="TPR_16"/>
    <property type="match status" value="1"/>
</dbReference>
<organism evidence="2 3">
    <name type="scientific">Sporomusa sphaeroides DSM 2875</name>
    <dbReference type="NCBI Taxonomy" id="1337886"/>
    <lineage>
        <taxon>Bacteria</taxon>
        <taxon>Bacillati</taxon>
        <taxon>Bacillota</taxon>
        <taxon>Negativicutes</taxon>
        <taxon>Selenomonadales</taxon>
        <taxon>Sporomusaceae</taxon>
        <taxon>Sporomusa</taxon>
    </lineage>
</organism>
<accession>A0ABM9W769</accession>
<dbReference type="SUPFAM" id="SSF48452">
    <property type="entry name" value="TPR-like"/>
    <property type="match status" value="2"/>
</dbReference>
<comment type="caution">
    <text evidence="2">The sequence shown here is derived from an EMBL/GenBank/DDBJ whole genome shotgun (WGS) entry which is preliminary data.</text>
</comment>
<sequence length="770" mass="86808">MMQVKAALLGAVLSLCLSNTAQAAPAVAEMQPSLALLRQNYEEQQGNWQVAQDYAVALARDGQYGLALAIFETLSEYAGVQKTMWFDYAVVACWAGDYATAVRIYENQLLHMSQAVPDYVRVNVASAYFKLERYNEAWQLYHRLVQDGNQKVRLWEAESLAYMGKNEEADIVYETLLTEQPDNLEVYSGKARLLFLRGDAIGAVAVIDKALALIARSKEKYPVQSLLSLRGEMAAQCIRNEEYYHGIVLLRPTIQDGSATIQMQCDYILALFLNGDYKTAITEAERLWPDYRSIPVYGRRALADAYLRYNLPQQAIGVYRSIWDDEESLLSDKHSLAYSYLLSGKNKRTGMELYTEIINTGIEQAMNVAYDANRFFEMGRYEAGKNLYHTIINTYPENVIIRQRFAVALYNSGLLREACEQYEALAALPAAQPVAAGGIINSAVTVGDYRAARSALEKLNGEYSTNPVVAQAAGRFDRRLQGDMYSAFSSSSDYKGNEVRTGQIIGEQRLGDRFFALAGVAASRISDNDGADTLKTFSVGGRYVDMKHTAQLWLDQSRNHGTLNGYRFAGSYYFGEQSWLDFAINRVPVADVQALADRIMLTEYQLGFTRQIGTRDIAGITATTANYSDSNLRNGFSLDWEHIMINNAQKTLSWFSYFGRDNYKKQEINGVEPVYESPETRESYGAGLRQRWHYPKHYWETSLDLGWGRDRPEPIDFNPAVRLEYGCTFSRNQALVIGAGYGLRTGYSTSTGGKPQFADRQFDVSYYFTW</sequence>
<name>A0ABM9W769_9FIRM</name>
<dbReference type="Gene3D" id="1.25.40.10">
    <property type="entry name" value="Tetratricopeptide repeat domain"/>
    <property type="match status" value="3"/>
</dbReference>
<dbReference type="Proteomes" id="UP000245702">
    <property type="component" value="Unassembled WGS sequence"/>
</dbReference>
<dbReference type="InterPro" id="IPR011990">
    <property type="entry name" value="TPR-like_helical_dom_sf"/>
</dbReference>
<evidence type="ECO:0000313" key="2">
    <source>
        <dbReference type="EMBL" id="CVK21002.1"/>
    </source>
</evidence>